<evidence type="ECO:0000313" key="1">
    <source>
        <dbReference type="EMBL" id="CAH8249033.1"/>
    </source>
</evidence>
<reference evidence="1" key="1">
    <citation type="submission" date="2022-06" db="EMBL/GenBank/DDBJ databases">
        <authorList>
            <person name="Dietemann V."/>
            <person name="Ory F."/>
            <person name="Dainat B."/>
            <person name="Oberhansli S."/>
        </authorList>
    </citation>
    <scope>NUCLEOTIDE SEQUENCE</scope>
    <source>
        <strain evidence="1">Ena-SAMPLE-TAB-26-04-2022-14:26:32:270-5432</strain>
    </source>
</reference>
<keyword evidence="2" id="KW-1185">Reference proteome</keyword>
<proteinExistence type="predicted"/>
<dbReference type="EMBL" id="CALYLO010000014">
    <property type="protein sequence ID" value="CAH8249033.1"/>
    <property type="molecule type" value="Genomic_DNA"/>
</dbReference>
<dbReference type="Proteomes" id="UP001154322">
    <property type="component" value="Unassembled WGS sequence"/>
</dbReference>
<accession>A0ABM9GAJ0</accession>
<evidence type="ECO:0000313" key="2">
    <source>
        <dbReference type="Proteomes" id="UP001154322"/>
    </source>
</evidence>
<sequence length="61" mass="6991">MIIDIDFKELENAVVKEFKSQNKMAGKTLFPEDIVAISARVAIVAIQKYHEAFHQSQQENQ</sequence>
<organism evidence="1 2">
    <name type="scientific">Paenibacillus melissococcoides</name>
    <dbReference type="NCBI Taxonomy" id="2912268"/>
    <lineage>
        <taxon>Bacteria</taxon>
        <taxon>Bacillati</taxon>
        <taxon>Bacillota</taxon>
        <taxon>Bacilli</taxon>
        <taxon>Bacillales</taxon>
        <taxon>Paenibacillaceae</taxon>
        <taxon>Paenibacillus</taxon>
    </lineage>
</organism>
<protein>
    <submittedName>
        <fullName evidence="1">Uncharacterized protein</fullName>
    </submittedName>
</protein>
<dbReference type="RefSeq" id="WP_213430975.1">
    <property type="nucleotide sequence ID" value="NZ_AP031286.1"/>
</dbReference>
<name>A0ABM9GAJ0_9BACL</name>
<gene>
    <name evidence="1" type="ORF">WJ0W_006220</name>
</gene>
<comment type="caution">
    <text evidence="1">The sequence shown here is derived from an EMBL/GenBank/DDBJ whole genome shotgun (WGS) entry which is preliminary data.</text>
</comment>